<organism evidence="5 6">
    <name type="scientific">Oryzias sinensis</name>
    <name type="common">Chinese medaka</name>
    <dbReference type="NCBI Taxonomy" id="183150"/>
    <lineage>
        <taxon>Eukaryota</taxon>
        <taxon>Metazoa</taxon>
        <taxon>Chordata</taxon>
        <taxon>Craniata</taxon>
        <taxon>Vertebrata</taxon>
        <taxon>Euteleostomi</taxon>
        <taxon>Actinopterygii</taxon>
        <taxon>Neopterygii</taxon>
        <taxon>Teleostei</taxon>
        <taxon>Neoteleostei</taxon>
        <taxon>Acanthomorphata</taxon>
        <taxon>Ovalentaria</taxon>
        <taxon>Atherinomorphae</taxon>
        <taxon>Beloniformes</taxon>
        <taxon>Adrianichthyidae</taxon>
        <taxon>Oryziinae</taxon>
        <taxon>Oryzias</taxon>
    </lineage>
</organism>
<evidence type="ECO:0000259" key="4">
    <source>
        <dbReference type="Pfam" id="PF00149"/>
    </source>
</evidence>
<feature type="signal peptide" evidence="3">
    <location>
        <begin position="1"/>
        <end position="27"/>
    </location>
</feature>
<feature type="chain" id="PRO_5034946286" description="5'-nucleotidase" evidence="3">
    <location>
        <begin position="28"/>
        <end position="269"/>
    </location>
</feature>
<protein>
    <recommendedName>
        <fullName evidence="2">5'-nucleotidase</fullName>
        <ecNumber evidence="2">3.1.3.5</ecNumber>
    </recommendedName>
</protein>
<proteinExistence type="predicted"/>
<dbReference type="PANTHER" id="PTHR11575:SF24">
    <property type="entry name" value="5'-NUCLEOTIDASE"/>
    <property type="match status" value="1"/>
</dbReference>
<name>A0A8C7Z8C3_9TELE</name>
<evidence type="ECO:0000313" key="6">
    <source>
        <dbReference type="Proteomes" id="UP000694383"/>
    </source>
</evidence>
<evidence type="ECO:0000313" key="5">
    <source>
        <dbReference type="Ensembl" id="ENSOSIP00000037406.1"/>
    </source>
</evidence>
<dbReference type="InterPro" id="IPR004843">
    <property type="entry name" value="Calcineurin-like_PHP"/>
</dbReference>
<dbReference type="GO" id="GO:0008253">
    <property type="term" value="F:5'-nucleotidase activity"/>
    <property type="evidence" value="ECO:0007669"/>
    <property type="project" value="UniProtKB-EC"/>
</dbReference>
<dbReference type="Gene3D" id="3.60.21.10">
    <property type="match status" value="1"/>
</dbReference>
<dbReference type="Proteomes" id="UP000694383">
    <property type="component" value="Unplaced"/>
</dbReference>
<dbReference type="Ensembl" id="ENSOSIT00000039431.1">
    <property type="protein sequence ID" value="ENSOSIP00000037406.1"/>
    <property type="gene ID" value="ENSOSIG00000018543.1"/>
</dbReference>
<dbReference type="AlphaFoldDB" id="A0A8C7Z8C3"/>
<keyword evidence="6" id="KW-1185">Reference proteome</keyword>
<dbReference type="CDD" id="cd07409">
    <property type="entry name" value="MPP_CD73_N"/>
    <property type="match status" value="1"/>
</dbReference>
<dbReference type="FunFam" id="3.60.21.10:FF:000134">
    <property type="entry name" value="UDP-sugar hydrolase, putative"/>
    <property type="match status" value="1"/>
</dbReference>
<dbReference type="Pfam" id="PF00149">
    <property type="entry name" value="Metallophos"/>
    <property type="match status" value="1"/>
</dbReference>
<dbReference type="GO" id="GO:0006196">
    <property type="term" value="P:AMP catabolic process"/>
    <property type="evidence" value="ECO:0007669"/>
    <property type="project" value="TreeGrafter"/>
</dbReference>
<dbReference type="PANTHER" id="PTHR11575">
    <property type="entry name" value="5'-NUCLEOTIDASE-RELATED"/>
    <property type="match status" value="1"/>
</dbReference>
<dbReference type="EC" id="3.1.3.5" evidence="2"/>
<feature type="domain" description="Calcineurin-like phosphoesterase" evidence="4">
    <location>
        <begin position="32"/>
        <end position="245"/>
    </location>
</feature>
<dbReference type="GeneTree" id="ENSGT00530000063775"/>
<comment type="catalytic activity">
    <reaction evidence="1">
        <text>a ribonucleoside 5'-phosphate + H2O = a ribonucleoside + phosphate</text>
        <dbReference type="Rhea" id="RHEA:12484"/>
        <dbReference type="ChEBI" id="CHEBI:15377"/>
        <dbReference type="ChEBI" id="CHEBI:18254"/>
        <dbReference type="ChEBI" id="CHEBI:43474"/>
        <dbReference type="ChEBI" id="CHEBI:58043"/>
        <dbReference type="EC" id="3.1.3.5"/>
    </reaction>
</comment>
<dbReference type="SUPFAM" id="SSF56300">
    <property type="entry name" value="Metallo-dependent phosphatases"/>
    <property type="match status" value="1"/>
</dbReference>
<accession>A0A8C7Z8C3</accession>
<dbReference type="PROSITE" id="PS00785">
    <property type="entry name" value="5_NUCLEOTIDASE_1"/>
    <property type="match status" value="1"/>
</dbReference>
<evidence type="ECO:0000256" key="2">
    <source>
        <dbReference type="ARBA" id="ARBA00012643"/>
    </source>
</evidence>
<evidence type="ECO:0000256" key="1">
    <source>
        <dbReference type="ARBA" id="ARBA00000815"/>
    </source>
</evidence>
<evidence type="ECO:0000256" key="3">
    <source>
        <dbReference type="SAM" id="SignalP"/>
    </source>
</evidence>
<dbReference type="GO" id="GO:0005886">
    <property type="term" value="C:plasma membrane"/>
    <property type="evidence" value="ECO:0007669"/>
    <property type="project" value="TreeGrafter"/>
</dbReference>
<reference evidence="5" key="2">
    <citation type="submission" date="2025-09" db="UniProtKB">
        <authorList>
            <consortium name="Ensembl"/>
        </authorList>
    </citation>
    <scope>IDENTIFICATION</scope>
</reference>
<dbReference type="InterPro" id="IPR006179">
    <property type="entry name" value="5_nucleotidase/apyrase"/>
</dbReference>
<dbReference type="PRINTS" id="PR01607">
    <property type="entry name" value="APYRASEFAMLY"/>
</dbReference>
<dbReference type="GO" id="GO:0046872">
    <property type="term" value="F:metal ion binding"/>
    <property type="evidence" value="ECO:0007669"/>
    <property type="project" value="InterPro"/>
</dbReference>
<dbReference type="GO" id="GO:0000166">
    <property type="term" value="F:nucleotide binding"/>
    <property type="evidence" value="ECO:0007669"/>
    <property type="project" value="InterPro"/>
</dbReference>
<sequence>RCPHAAQLLRFCPVLLLLLSGPCMTAAWDLVLLHTNDVHARIEETSVHSGKCGATGGCYGGVARRATAIQSIRGSETNVLLLDAGDQFQGTVWFNYYKGAEAAHFMNLLRYDAMAFGNHEFDNEVEGLMKPFLEDIKCTILSANIKTDTTLASTFGTTYVPFKIFTFGTEKVGVVGYTSKETPTLSRPGPRLRFEDEVSALQLQVDKLQTLGINKIIALGHSGFTVDKEIAKRVRGVDVVIGGHTNTFLYTGMKVLMKSSVRGWVFDRL</sequence>
<reference evidence="5" key="1">
    <citation type="submission" date="2025-08" db="UniProtKB">
        <authorList>
            <consortium name="Ensembl"/>
        </authorList>
    </citation>
    <scope>IDENTIFICATION</scope>
</reference>
<keyword evidence="3" id="KW-0732">Signal</keyword>
<dbReference type="InterPro" id="IPR029052">
    <property type="entry name" value="Metallo-depent_PP-like"/>
</dbReference>
<dbReference type="InterPro" id="IPR006146">
    <property type="entry name" value="5'-Nucleotdase_CS"/>
</dbReference>